<dbReference type="SUPFAM" id="SSF88723">
    <property type="entry name" value="PIN domain-like"/>
    <property type="match status" value="1"/>
</dbReference>
<organism evidence="1 2">
    <name type="scientific">Candidatus Korarchaeum cryptofilum</name>
    <dbReference type="NCBI Taxonomy" id="498846"/>
    <lineage>
        <taxon>Archaea</taxon>
        <taxon>Thermoproteota</taxon>
        <taxon>Candidatus Korarchaeia</taxon>
        <taxon>Candidatus Korarchaeales</taxon>
        <taxon>Candidatus Korarchaeaceae</taxon>
        <taxon>Candidatus Korarchaeum</taxon>
    </lineage>
</organism>
<comment type="caution">
    <text evidence="1">The sequence shown here is derived from an EMBL/GenBank/DDBJ whole genome shotgun (WGS) entry which is preliminary data.</text>
</comment>
<name>A0A429G4C2_9CREN</name>
<dbReference type="InterPro" id="IPR029060">
    <property type="entry name" value="PIN-like_dom_sf"/>
</dbReference>
<dbReference type="AlphaFoldDB" id="A0A429G4C2"/>
<dbReference type="EMBL" id="RCOR01000027">
    <property type="protein sequence ID" value="RSN68604.1"/>
    <property type="molecule type" value="Genomic_DNA"/>
</dbReference>
<dbReference type="RefSeq" id="WP_125671483.1">
    <property type="nucleotide sequence ID" value="NZ_RCOR01000027.1"/>
</dbReference>
<reference evidence="1 2" key="1">
    <citation type="submission" date="2018-10" db="EMBL/GenBank/DDBJ databases">
        <title>Co-occurring genomic capacity for anaerobic methane metabolism and dissimilatory sulfite reduction discovered in the Korarchaeota.</title>
        <authorList>
            <person name="Mckay L.J."/>
            <person name="Dlakic M."/>
            <person name="Fields M.W."/>
            <person name="Delmont T.O."/>
            <person name="Eren A.M."/>
            <person name="Jay Z.J."/>
            <person name="Klingelsmith K.B."/>
            <person name="Rusch D.B."/>
            <person name="Inskeep W.P."/>
        </authorList>
    </citation>
    <scope>NUCLEOTIDE SEQUENCE [LARGE SCALE GENOMIC DNA]</scope>
    <source>
        <strain evidence="1 2">WS</strain>
    </source>
</reference>
<proteinExistence type="predicted"/>
<protein>
    <submittedName>
        <fullName evidence="1">Type II toxin-antitoxin system VapC family toxin</fullName>
    </submittedName>
</protein>
<dbReference type="Proteomes" id="UP000278149">
    <property type="component" value="Unassembled WGS sequence"/>
</dbReference>
<dbReference type="Gene3D" id="3.40.50.1010">
    <property type="entry name" value="5'-nuclease"/>
    <property type="match status" value="1"/>
</dbReference>
<accession>A0A429G4C2</accession>
<sequence length="178" mass="20208">MTKKQRIHLDASALLSCILAKSHNKLQRKTDKDEVNYGNKLLYKLKNEKEKNSEIEVVISSEALGEILSKLLENNRDDKQGFVECMSALWDIFQELGPDYAPARKEANEIAIKIAEKDDRISFSDCQIAACALSDSDSVALVTTDKDLIESKVLTEIDKELREKEKRRGKLNITEYSD</sequence>
<evidence type="ECO:0000313" key="2">
    <source>
        <dbReference type="Proteomes" id="UP000278149"/>
    </source>
</evidence>
<gene>
    <name evidence="1" type="ORF">D9Q81_05650</name>
</gene>
<evidence type="ECO:0000313" key="1">
    <source>
        <dbReference type="EMBL" id="RSN68604.1"/>
    </source>
</evidence>